<dbReference type="GO" id="GO:0004843">
    <property type="term" value="F:cysteine-type deubiquitinase activity"/>
    <property type="evidence" value="ECO:0007669"/>
    <property type="project" value="UniProtKB-EC"/>
</dbReference>
<feature type="compositionally biased region" description="Polar residues" evidence="4">
    <location>
        <begin position="899"/>
        <end position="908"/>
    </location>
</feature>
<evidence type="ECO:0000259" key="5">
    <source>
        <dbReference type="PROSITE" id="PS50222"/>
    </source>
</evidence>
<dbReference type="SMART" id="SM00695">
    <property type="entry name" value="DUSP"/>
    <property type="match status" value="1"/>
</dbReference>
<dbReference type="GO" id="GO:0005794">
    <property type="term" value="C:Golgi apparatus"/>
    <property type="evidence" value="ECO:0007669"/>
    <property type="project" value="TreeGrafter"/>
</dbReference>
<dbReference type="InterPro" id="IPR018200">
    <property type="entry name" value="USP_CS"/>
</dbReference>
<keyword evidence="3" id="KW-0106">Calcium</keyword>
<dbReference type="GeneID" id="107226117"/>
<dbReference type="Pfam" id="PF25265">
    <property type="entry name" value="USP32_N"/>
    <property type="match status" value="1"/>
</dbReference>
<reference evidence="9" key="1">
    <citation type="submission" date="2025-08" db="UniProtKB">
        <authorList>
            <consortium name="RefSeq"/>
        </authorList>
    </citation>
    <scope>IDENTIFICATION</scope>
    <source>
        <tissue evidence="9">Thorax and Abdomen</tissue>
    </source>
</reference>
<dbReference type="InterPro" id="IPR002048">
    <property type="entry name" value="EF_hand_dom"/>
</dbReference>
<dbReference type="InterPro" id="IPR038765">
    <property type="entry name" value="Papain-like_cys_pep_sf"/>
</dbReference>
<dbReference type="GO" id="GO:0005509">
    <property type="term" value="F:calcium ion binding"/>
    <property type="evidence" value="ECO:0007669"/>
    <property type="project" value="InterPro"/>
</dbReference>
<dbReference type="Pfam" id="PF06337">
    <property type="entry name" value="DUSP"/>
    <property type="match status" value="1"/>
</dbReference>
<dbReference type="PROSITE" id="PS00973">
    <property type="entry name" value="USP_2"/>
    <property type="match status" value="1"/>
</dbReference>
<dbReference type="RefSeq" id="XP_015522300.1">
    <property type="nucleotide sequence ID" value="XM_015666814.2"/>
</dbReference>
<dbReference type="InterPro" id="IPR006615">
    <property type="entry name" value="Pept_C19_DUSP"/>
</dbReference>
<dbReference type="PROSITE" id="PS50235">
    <property type="entry name" value="USP_3"/>
    <property type="match status" value="1"/>
</dbReference>
<dbReference type="InterPro" id="IPR035927">
    <property type="entry name" value="DUSP-like_sf"/>
</dbReference>
<accession>A0A6J0C7D6</accession>
<feature type="region of interest" description="Disordered" evidence="4">
    <location>
        <begin position="892"/>
        <end position="936"/>
    </location>
</feature>
<evidence type="ECO:0000256" key="3">
    <source>
        <dbReference type="ARBA" id="ARBA00022837"/>
    </source>
</evidence>
<keyword evidence="8" id="KW-1185">Reference proteome</keyword>
<dbReference type="InterPro" id="IPR050185">
    <property type="entry name" value="Ub_carboxyl-term_hydrolase"/>
</dbReference>
<dbReference type="FunCoup" id="A0A6J0C7D6">
    <property type="interactions" value="1920"/>
</dbReference>
<dbReference type="GO" id="GO:0016579">
    <property type="term" value="P:protein deubiquitination"/>
    <property type="evidence" value="ECO:0007669"/>
    <property type="project" value="InterPro"/>
</dbReference>
<dbReference type="EC" id="3.4.19.12" evidence="2"/>
<dbReference type="CDD" id="cd00051">
    <property type="entry name" value="EFh"/>
    <property type="match status" value="1"/>
</dbReference>
<evidence type="ECO:0000259" key="6">
    <source>
        <dbReference type="PROSITE" id="PS50235"/>
    </source>
</evidence>
<feature type="compositionally biased region" description="Basic and acidic residues" evidence="4">
    <location>
        <begin position="1321"/>
        <end position="1330"/>
    </location>
</feature>
<evidence type="ECO:0000313" key="8">
    <source>
        <dbReference type="Proteomes" id="UP000829291"/>
    </source>
</evidence>
<organism evidence="9">
    <name type="scientific">Neodiprion lecontei</name>
    <name type="common">Redheaded pine sawfly</name>
    <dbReference type="NCBI Taxonomy" id="441921"/>
    <lineage>
        <taxon>Eukaryota</taxon>
        <taxon>Metazoa</taxon>
        <taxon>Ecdysozoa</taxon>
        <taxon>Arthropoda</taxon>
        <taxon>Hexapoda</taxon>
        <taxon>Insecta</taxon>
        <taxon>Pterygota</taxon>
        <taxon>Neoptera</taxon>
        <taxon>Endopterygota</taxon>
        <taxon>Hymenoptera</taxon>
        <taxon>Tenthredinoidea</taxon>
        <taxon>Diprionidae</taxon>
        <taxon>Diprioninae</taxon>
        <taxon>Neodiprion</taxon>
    </lineage>
</organism>
<dbReference type="InterPro" id="IPR011992">
    <property type="entry name" value="EF-hand-dom_pair"/>
</dbReference>
<name>A0A6J0C7D6_NEOLC</name>
<feature type="domain" description="USP" evidence="6">
    <location>
        <begin position="627"/>
        <end position="1289"/>
    </location>
</feature>
<evidence type="ECO:0000256" key="4">
    <source>
        <dbReference type="SAM" id="MobiDB-lite"/>
    </source>
</evidence>
<dbReference type="PANTHER" id="PTHR21646">
    <property type="entry name" value="UBIQUITIN CARBOXYL-TERMINAL HYDROLASE"/>
    <property type="match status" value="1"/>
</dbReference>
<proteinExistence type="predicted"/>
<feature type="region of interest" description="Disordered" evidence="4">
    <location>
        <begin position="1299"/>
        <end position="1330"/>
    </location>
</feature>
<dbReference type="InterPro" id="IPR001394">
    <property type="entry name" value="Peptidase_C19_UCH"/>
</dbReference>
<dbReference type="FunFam" id="3.30.2230.10:FF:000004">
    <property type="entry name" value="Ubiquitin carboxyl-terminal hydrolase 32"/>
    <property type="match status" value="1"/>
</dbReference>
<dbReference type="Gene3D" id="3.90.70.10">
    <property type="entry name" value="Cysteine proteinases"/>
    <property type="match status" value="2"/>
</dbReference>
<dbReference type="InterPro" id="IPR057368">
    <property type="entry name" value="USP32_N"/>
</dbReference>
<dbReference type="PROSITE" id="PS51283">
    <property type="entry name" value="DUSP"/>
    <property type="match status" value="1"/>
</dbReference>
<keyword evidence="9" id="KW-0378">Hydrolase</keyword>
<evidence type="ECO:0000313" key="9">
    <source>
        <dbReference type="RefSeq" id="XP_015522300.1"/>
    </source>
</evidence>
<evidence type="ECO:0000256" key="1">
    <source>
        <dbReference type="ARBA" id="ARBA00000707"/>
    </source>
</evidence>
<dbReference type="Pfam" id="PF00443">
    <property type="entry name" value="UCH"/>
    <property type="match status" value="1"/>
</dbReference>
<dbReference type="OrthoDB" id="265776at2759"/>
<evidence type="ECO:0000256" key="2">
    <source>
        <dbReference type="ARBA" id="ARBA00012759"/>
    </source>
</evidence>
<evidence type="ECO:0000259" key="7">
    <source>
        <dbReference type="PROSITE" id="PS51283"/>
    </source>
</evidence>
<dbReference type="InterPro" id="IPR028889">
    <property type="entry name" value="USP"/>
</dbReference>
<feature type="domain" description="DUSP" evidence="7">
    <location>
        <begin position="344"/>
        <end position="469"/>
    </location>
</feature>
<dbReference type="Gene3D" id="3.10.20.90">
    <property type="entry name" value="Phosphatidylinositol 3-kinase Catalytic Subunit, Chain A, domain 1"/>
    <property type="match status" value="1"/>
</dbReference>
<dbReference type="InterPro" id="IPR018247">
    <property type="entry name" value="EF_Hand_1_Ca_BS"/>
</dbReference>
<dbReference type="PROSITE" id="PS00018">
    <property type="entry name" value="EF_HAND_1"/>
    <property type="match status" value="2"/>
</dbReference>
<dbReference type="KEGG" id="nlo:107226117"/>
<gene>
    <name evidence="9" type="primary">LOC107226117</name>
</gene>
<feature type="domain" description="EF-hand" evidence="5">
    <location>
        <begin position="251"/>
        <end position="286"/>
    </location>
</feature>
<dbReference type="Gene3D" id="3.30.2230.10">
    <property type="entry name" value="DUSP-like"/>
    <property type="match status" value="1"/>
</dbReference>
<comment type="catalytic activity">
    <reaction evidence="1">
        <text>Thiol-dependent hydrolysis of ester, thioester, amide, peptide and isopeptide bonds formed by the C-terminal Gly of ubiquitin (a 76-residue protein attached to proteins as an intracellular targeting signal).</text>
        <dbReference type="EC" id="3.4.19.12"/>
    </reaction>
</comment>
<protein>
    <recommendedName>
        <fullName evidence="2">ubiquitinyl hydrolase 1</fullName>
        <ecNumber evidence="2">3.4.19.12</ecNumber>
    </recommendedName>
</protein>
<dbReference type="Proteomes" id="UP000829291">
    <property type="component" value="Chromosome 3"/>
</dbReference>
<dbReference type="CTD" id="84669"/>
<dbReference type="FunFam" id="3.90.70.10:FF:000018">
    <property type="entry name" value="Ubiquitin carboxyl-terminal hydrolase 32"/>
    <property type="match status" value="1"/>
</dbReference>
<sequence length="1330" mass="149707">MGGKESRPLSISYEDATKRVSESELRRLREAFKRTSVNGVISCNTFIQDVLGDCVPTQVAEYIYAAFGGTQRGLSFKELLSGLVLLTRGKQDEKLRFLYDLYANGSVSQLAKDELTGDEGYEKVVKGATYEEWRDWQLQNVEASPLSRWLLTTSGALTLGNDLETPTFYQSLAGVTHLEEADIIELEKHYWTLKGQSGTGRLDLETLVPMISPPMPLSVCPGLVAAFDENRDNHIDFKEMACGISAACRGPLVERMKFCFKVFDGDRDGVLNEVELKHMLEVLMLVRDDEIEEGVEAKEEKKDLPNYPLSMEEWLVWTAEKELPLAFLRLLDQLCHVVLGLRPLGRSEEGEIVTGWLAREERRGLRVGQFWYLVAAQWWSQWRRYCLLDGLTSESNTTVSDSAAPGPIDNSNLVETVKQKVPALTGEGGRLRRTLVMTEGRDFHLLPDALWKALVQWHGGAPALPRQVILPATGVDVELELYPLVLRLLMHRSLGVQQQPLPLPLNGVGSWLPSSSSSGCYKRQLMYIAAFSRMATAGQVYQFLCNRLRLIGEDVRLWHVRDIGASGGGMTLLEDEHATLEELGLQDDSQLLIEVRNKDQTWPEELGRLRDSTKDDVSKGAGEKGATGLNNLGNTCFMNAALQCASNTGPLTRYFMSASHLRELNTTNPLGTRGHMAVRYAELLRDIWSGSARSVAPLKLRWTIAKYAPRFGGFQQHDSQELLAFLLDGLHEDLNRVRDAPYVELADSEGREDAQVAQEAWDNHLLRNQSIIVDLFHGQLKSTVRCEHCQWESVRFDPFTYLTLPLPMEGLIRREPLVARLDGGVPIRYGLLLPTDADYSALKTELSKLCDVPASRLLLAEVAANNIERFPSDRSTVQEAKAGTRLYAYEVPASHYPPSRNQQRSMTEASEERRSFKAIQMSETPPPPPPLPVSTEIKEYNNYGSDSSSNNSLSHGNGYVIALHRKMIRQDLYFASSQKTRPSLFGVPVVVPCGDGTTHQELYRSVWRQVARLVTPLPPTETAASPNHAQDCDDSLGYEFPFVLRAVDRDGRVCAWCPWYKFCRGCRIRCDGELMTTESMGSGLPVTHLAIDWDPTALHLRYQTATELSCDEHESAPQARIIESAPLPLSSCLAAFTRQESLERYHCQRCAEPRSATKRLQLWRLPPVLVVHLKRFHCVRGKWVKSQKAVRFPLKDFDPSEYLADPEHHHRLNHHRLHPSVNPEDVKYNLYAVVCHSGIMGGGHYVSYARNPDGGQWYYYNDSSCRESSPEAVANETATTAYILFYQRNGLSEEKYLPSISPEQERDSPTPNLEFSDPDENELRKMCTIT</sequence>
<dbReference type="Gene3D" id="1.10.238.10">
    <property type="entry name" value="EF-hand"/>
    <property type="match status" value="2"/>
</dbReference>
<dbReference type="SUPFAM" id="SSF143791">
    <property type="entry name" value="DUSP-like"/>
    <property type="match status" value="1"/>
</dbReference>
<dbReference type="SUPFAM" id="SSF47473">
    <property type="entry name" value="EF-hand"/>
    <property type="match status" value="2"/>
</dbReference>
<dbReference type="PROSITE" id="PS50222">
    <property type="entry name" value="EF_HAND_2"/>
    <property type="match status" value="1"/>
</dbReference>
<dbReference type="InParanoid" id="A0A6J0C7D6"/>
<dbReference type="SUPFAM" id="SSF54001">
    <property type="entry name" value="Cysteine proteinases"/>
    <property type="match status" value="1"/>
</dbReference>
<dbReference type="PROSITE" id="PS00972">
    <property type="entry name" value="USP_1"/>
    <property type="match status" value="1"/>
</dbReference>
<dbReference type="PANTHER" id="PTHR21646:SF76">
    <property type="entry name" value="UBIQUITIN CARBOXYL-TERMINAL HYDROLASE 32"/>
    <property type="match status" value="1"/>
</dbReference>